<dbReference type="RefSeq" id="WP_015201837.1">
    <property type="nucleotide sequence ID" value="NC_019753.1"/>
</dbReference>
<dbReference type="OrthoDB" id="531088at2"/>
<sequence length="123" mass="12860">MNEEIKANPSEAVTHEGQLAAENMATGVEEVPNVDIEGDYEASKAYSVSDVDRSSAGEVAAESATASKFEISQPEETTSQAQPTGNPNEFLDMAKGVNPRAGEGNASSDDLIDKAIEMGKPGK</sequence>
<evidence type="ECO:0000313" key="3">
    <source>
        <dbReference type="Proteomes" id="UP000010472"/>
    </source>
</evidence>
<keyword evidence="3" id="KW-1185">Reference proteome</keyword>
<name>K9VX20_9CYAN</name>
<protein>
    <submittedName>
        <fullName evidence="2">Uncharacterized protein</fullName>
    </submittedName>
</protein>
<dbReference type="Proteomes" id="UP000010472">
    <property type="component" value="Chromosome"/>
</dbReference>
<feature type="compositionally biased region" description="Polar residues" evidence="1">
    <location>
        <begin position="74"/>
        <end position="87"/>
    </location>
</feature>
<evidence type="ECO:0000256" key="1">
    <source>
        <dbReference type="SAM" id="MobiDB-lite"/>
    </source>
</evidence>
<dbReference type="KEGG" id="cep:Cri9333_0796"/>
<dbReference type="EMBL" id="CP003620">
    <property type="protein sequence ID" value="AFZ11715.1"/>
    <property type="molecule type" value="Genomic_DNA"/>
</dbReference>
<reference evidence="2 3" key="1">
    <citation type="submission" date="2012-06" db="EMBL/GenBank/DDBJ databases">
        <title>Finished chromosome of genome of Crinalium epipsammum PCC 9333.</title>
        <authorList>
            <consortium name="US DOE Joint Genome Institute"/>
            <person name="Gugger M."/>
            <person name="Coursin T."/>
            <person name="Rippka R."/>
            <person name="Tandeau De Marsac N."/>
            <person name="Huntemann M."/>
            <person name="Wei C.-L."/>
            <person name="Han J."/>
            <person name="Detter J.C."/>
            <person name="Han C."/>
            <person name="Tapia R."/>
            <person name="Davenport K."/>
            <person name="Daligault H."/>
            <person name="Erkkila T."/>
            <person name="Gu W."/>
            <person name="Munk A.C.C."/>
            <person name="Teshima H."/>
            <person name="Xu Y."/>
            <person name="Chain P."/>
            <person name="Chen A."/>
            <person name="Krypides N."/>
            <person name="Mavromatis K."/>
            <person name="Markowitz V."/>
            <person name="Szeto E."/>
            <person name="Ivanova N."/>
            <person name="Mikhailova N."/>
            <person name="Ovchinnikova G."/>
            <person name="Pagani I."/>
            <person name="Pati A."/>
            <person name="Goodwin L."/>
            <person name="Peters L."/>
            <person name="Pitluck S."/>
            <person name="Woyke T."/>
            <person name="Kerfeld C."/>
        </authorList>
    </citation>
    <scope>NUCLEOTIDE SEQUENCE [LARGE SCALE GENOMIC DNA]</scope>
    <source>
        <strain evidence="2 3">PCC 9333</strain>
    </source>
</reference>
<dbReference type="HOGENOM" id="CLU_2001495_0_0_3"/>
<proteinExistence type="predicted"/>
<dbReference type="eggNOG" id="ENOG5032SEV">
    <property type="taxonomic scope" value="Bacteria"/>
</dbReference>
<dbReference type="AlphaFoldDB" id="K9VX20"/>
<organism evidence="2 3">
    <name type="scientific">Crinalium epipsammum PCC 9333</name>
    <dbReference type="NCBI Taxonomy" id="1173022"/>
    <lineage>
        <taxon>Bacteria</taxon>
        <taxon>Bacillati</taxon>
        <taxon>Cyanobacteriota</taxon>
        <taxon>Cyanophyceae</taxon>
        <taxon>Gomontiellales</taxon>
        <taxon>Gomontiellaceae</taxon>
        <taxon>Crinalium</taxon>
    </lineage>
</organism>
<accession>K9VX20</accession>
<evidence type="ECO:0000313" key="2">
    <source>
        <dbReference type="EMBL" id="AFZ11715.1"/>
    </source>
</evidence>
<feature type="region of interest" description="Disordered" evidence="1">
    <location>
        <begin position="46"/>
        <end position="123"/>
    </location>
</feature>
<gene>
    <name evidence="2" type="ORF">Cri9333_0796</name>
</gene>